<gene>
    <name evidence="1" type="ORF">S03H2_50681</name>
</gene>
<reference evidence="1" key="1">
    <citation type="journal article" date="2014" name="Front. Microbiol.">
        <title>High frequency of phylogenetically diverse reductive dehalogenase-homologous genes in deep subseafloor sedimentary metagenomes.</title>
        <authorList>
            <person name="Kawai M."/>
            <person name="Futagami T."/>
            <person name="Toyoda A."/>
            <person name="Takaki Y."/>
            <person name="Nishi S."/>
            <person name="Hori S."/>
            <person name="Arai W."/>
            <person name="Tsubouchi T."/>
            <person name="Morono Y."/>
            <person name="Uchiyama I."/>
            <person name="Ito T."/>
            <person name="Fujiyama A."/>
            <person name="Inagaki F."/>
            <person name="Takami H."/>
        </authorList>
    </citation>
    <scope>NUCLEOTIDE SEQUENCE</scope>
    <source>
        <strain evidence="1">Expedition CK06-06</strain>
    </source>
</reference>
<proteinExistence type="predicted"/>
<evidence type="ECO:0000313" key="1">
    <source>
        <dbReference type="EMBL" id="GAH67323.1"/>
    </source>
</evidence>
<name>X1JC20_9ZZZZ</name>
<accession>X1JC20</accession>
<protein>
    <submittedName>
        <fullName evidence="1">Uncharacterized protein</fullName>
    </submittedName>
</protein>
<dbReference type="AlphaFoldDB" id="X1JC20"/>
<dbReference type="EMBL" id="BARU01032112">
    <property type="protein sequence ID" value="GAH67323.1"/>
    <property type="molecule type" value="Genomic_DNA"/>
</dbReference>
<sequence>MKFRILNKSGHTTMTLETPIKIKREFDKLQKQGFKALTKEGKEIKKAEEIPNTVEELVFGKDAKYSGKRGD</sequence>
<organism evidence="1">
    <name type="scientific">marine sediment metagenome</name>
    <dbReference type="NCBI Taxonomy" id="412755"/>
    <lineage>
        <taxon>unclassified sequences</taxon>
        <taxon>metagenomes</taxon>
        <taxon>ecological metagenomes</taxon>
    </lineage>
</organism>
<comment type="caution">
    <text evidence="1">The sequence shown here is derived from an EMBL/GenBank/DDBJ whole genome shotgun (WGS) entry which is preliminary data.</text>
</comment>